<gene>
    <name evidence="4" type="ORF">BN1095_630057</name>
    <name evidence="2" type="ORF">BN1096_340054</name>
    <name evidence="3" type="ORF">BN1097_350060</name>
</gene>
<dbReference type="Pfam" id="PF12674">
    <property type="entry name" value="Zn_ribbon_2"/>
    <property type="match status" value="1"/>
</dbReference>
<proteinExistence type="predicted"/>
<dbReference type="RefSeq" id="WP_021366400.1">
    <property type="nucleotide sequence ID" value="NZ_BBYB01000162.1"/>
</dbReference>
<evidence type="ECO:0000313" key="3">
    <source>
        <dbReference type="EMBL" id="CDS84914.1"/>
    </source>
</evidence>
<protein>
    <recommendedName>
        <fullName evidence="1">Putative zinc ribbon domain-containing protein</fullName>
    </recommendedName>
</protein>
<dbReference type="EMBL" id="LK933327">
    <property type="protein sequence ID" value="CDT67210.1"/>
    <property type="molecule type" value="Genomic_DNA"/>
</dbReference>
<sequence>MEETKFCQCCAMPMGQTDELYGTNKDGSKSTDYCSYCFKDGEFIADISMEEMIEVCIPHMLQSNKDMTEDEARTMMNNFFPTLKRWK</sequence>
<accession>A0A069A1U9</accession>
<evidence type="ECO:0000259" key="1">
    <source>
        <dbReference type="Pfam" id="PF12674"/>
    </source>
</evidence>
<dbReference type="InterPro" id="IPR025868">
    <property type="entry name" value="Zn_ribbon_dom_put"/>
</dbReference>
<name>A0A069A1U9_CLODI</name>
<dbReference type="AlphaFoldDB" id="A0A069A1U9"/>
<evidence type="ECO:0000313" key="2">
    <source>
        <dbReference type="EMBL" id="CDS84482.1"/>
    </source>
</evidence>
<reference evidence="3" key="1">
    <citation type="submission" date="2014-07" db="EMBL/GenBank/DDBJ databases">
        <authorList>
            <person name="Monot Marc"/>
        </authorList>
    </citation>
    <scope>NUCLEOTIDE SEQUENCE</scope>
    <source>
        <strain evidence="4">7032989</strain>
        <strain evidence="3">7032994</strain>
    </source>
</reference>
<dbReference type="EMBL" id="LK932371">
    <property type="protein sequence ID" value="CDS84914.1"/>
    <property type="molecule type" value="Genomic_DNA"/>
</dbReference>
<evidence type="ECO:0000313" key="4">
    <source>
        <dbReference type="EMBL" id="CDT67210.1"/>
    </source>
</evidence>
<feature type="domain" description="Putative zinc ribbon" evidence="1">
    <location>
        <begin position="6"/>
        <end position="87"/>
    </location>
</feature>
<organism evidence="3">
    <name type="scientific">Clostridioides difficile</name>
    <name type="common">Peptoclostridium difficile</name>
    <dbReference type="NCBI Taxonomy" id="1496"/>
    <lineage>
        <taxon>Bacteria</taxon>
        <taxon>Bacillati</taxon>
        <taxon>Bacillota</taxon>
        <taxon>Clostridia</taxon>
        <taxon>Peptostreptococcales</taxon>
        <taxon>Peptostreptococcaceae</taxon>
        <taxon>Clostridioides</taxon>
    </lineage>
</organism>
<dbReference type="EMBL" id="LK932485">
    <property type="protein sequence ID" value="CDS84482.1"/>
    <property type="molecule type" value="Genomic_DNA"/>
</dbReference>